<accession>A0A973W2L9</accession>
<dbReference type="RefSeq" id="WP_166205755.1">
    <property type="nucleotide sequence ID" value="NZ_CP088285.1"/>
</dbReference>
<name>A0A973W2L9_9BRAD</name>
<dbReference type="AlphaFoldDB" id="A0A973W2L9"/>
<proteinExistence type="predicted"/>
<dbReference type="EMBL" id="JAAOLE020000001">
    <property type="protein sequence ID" value="NVI46433.1"/>
    <property type="molecule type" value="Genomic_DNA"/>
</dbReference>
<organism evidence="1">
    <name type="scientific">Bradyrhizobium septentrionale</name>
    <dbReference type="NCBI Taxonomy" id="1404411"/>
    <lineage>
        <taxon>Bacteria</taxon>
        <taxon>Pseudomonadati</taxon>
        <taxon>Pseudomonadota</taxon>
        <taxon>Alphaproteobacteria</taxon>
        <taxon>Hyphomicrobiales</taxon>
        <taxon>Nitrobacteraceae</taxon>
        <taxon>Bradyrhizobium</taxon>
    </lineage>
</organism>
<reference evidence="1" key="1">
    <citation type="submission" date="2020-06" db="EMBL/GenBank/DDBJ databases">
        <title>Whole Genome Sequence of Bradyrhizobium sp. Strain 1S1.</title>
        <authorList>
            <person name="Bromfield E.S.P."/>
            <person name="Cloutier S."/>
        </authorList>
    </citation>
    <scope>NUCLEOTIDE SEQUENCE [LARGE SCALE GENOMIC DNA]</scope>
    <source>
        <strain evidence="1">1S1</strain>
    </source>
</reference>
<gene>
    <name evidence="1" type="ORF">HAP48_026440</name>
</gene>
<sequence length="85" mass="9554">MKILYQYVAPKVGAKIRLIEGTAFVPATPFQPATERRAFAVTLDIPGEYATFERYHDVEYAAGAFISTCEMFGDVMMRNQVVFVP</sequence>
<evidence type="ECO:0000313" key="1">
    <source>
        <dbReference type="EMBL" id="NVI46433.1"/>
    </source>
</evidence>
<protein>
    <submittedName>
        <fullName evidence="1">Uncharacterized protein</fullName>
    </submittedName>
</protein>
<comment type="caution">
    <text evidence="1">The sequence shown here is derived from an EMBL/GenBank/DDBJ whole genome shotgun (WGS) entry which is preliminary data.</text>
</comment>